<keyword evidence="11" id="KW-0255">Endonuclease</keyword>
<comment type="catalytic activity">
    <reaction evidence="19">
        <text>a 5'-end ribonucleotide-tRNA(His) + GTP + ATP + H2O = a 5'-end phospho-guanosine-ribonucleotide-tRNA(His) + AMP + 2 diphosphate + H(+)</text>
        <dbReference type="Rhea" id="RHEA:54564"/>
        <dbReference type="Rhea" id="RHEA-COMP:14193"/>
        <dbReference type="Rhea" id="RHEA-COMP:14917"/>
        <dbReference type="ChEBI" id="CHEBI:15377"/>
        <dbReference type="ChEBI" id="CHEBI:15378"/>
        <dbReference type="ChEBI" id="CHEBI:30616"/>
        <dbReference type="ChEBI" id="CHEBI:33019"/>
        <dbReference type="ChEBI" id="CHEBI:37565"/>
        <dbReference type="ChEBI" id="CHEBI:138282"/>
        <dbReference type="ChEBI" id="CHEBI:141847"/>
        <dbReference type="ChEBI" id="CHEBI:456215"/>
        <dbReference type="EC" id="2.7.7.79"/>
    </reaction>
</comment>
<evidence type="ECO:0000256" key="2">
    <source>
        <dbReference type="ARBA" id="ARBA00002939"/>
    </source>
</evidence>
<evidence type="ECO:0000256" key="14">
    <source>
        <dbReference type="ARBA" id="ARBA00022801"/>
    </source>
</evidence>
<comment type="similarity">
    <text evidence="3">Belongs to the tRNA(His) guanylyltransferase family.</text>
</comment>
<keyword evidence="17" id="KW-0234">DNA repair</keyword>
<feature type="domain" description="tRNAHis guanylyltransferase catalytic" evidence="20">
    <location>
        <begin position="16"/>
        <end position="129"/>
    </location>
</feature>
<dbReference type="EMBL" id="CAJVPK010001157">
    <property type="protein sequence ID" value="CAG8574041.1"/>
    <property type="molecule type" value="Genomic_DNA"/>
</dbReference>
<evidence type="ECO:0000259" key="20">
    <source>
        <dbReference type="Pfam" id="PF04446"/>
    </source>
</evidence>
<dbReference type="GO" id="GO:0000287">
    <property type="term" value="F:magnesium ion binding"/>
    <property type="evidence" value="ECO:0007669"/>
    <property type="project" value="InterPro"/>
</dbReference>
<keyword evidence="16" id="KW-0342">GTP-binding</keyword>
<evidence type="ECO:0000256" key="17">
    <source>
        <dbReference type="ARBA" id="ARBA00023204"/>
    </source>
</evidence>
<evidence type="ECO:0000256" key="5">
    <source>
        <dbReference type="ARBA" id="ARBA00022679"/>
    </source>
</evidence>
<evidence type="ECO:0000256" key="13">
    <source>
        <dbReference type="ARBA" id="ARBA00022769"/>
    </source>
</evidence>
<dbReference type="Pfam" id="PF04446">
    <property type="entry name" value="Thg1"/>
    <property type="match status" value="1"/>
</dbReference>
<proteinExistence type="inferred from homology"/>
<feature type="domain" description="Thg1 C-terminal" evidence="21">
    <location>
        <begin position="133"/>
        <end position="237"/>
    </location>
</feature>
<dbReference type="EC" id="2.7.7.79" evidence="4"/>
<dbReference type="Pfam" id="PF03851">
    <property type="entry name" value="UvdE"/>
    <property type="match status" value="1"/>
</dbReference>
<dbReference type="AlphaFoldDB" id="A0A9N9BMG4"/>
<keyword evidence="8" id="KW-0540">Nuclease</keyword>
<evidence type="ECO:0000256" key="11">
    <source>
        <dbReference type="ARBA" id="ARBA00022759"/>
    </source>
</evidence>
<evidence type="ECO:0000256" key="6">
    <source>
        <dbReference type="ARBA" id="ARBA00022694"/>
    </source>
</evidence>
<evidence type="ECO:0000256" key="19">
    <source>
        <dbReference type="ARBA" id="ARBA00047281"/>
    </source>
</evidence>
<evidence type="ECO:0000256" key="9">
    <source>
        <dbReference type="ARBA" id="ARBA00022723"/>
    </source>
</evidence>
<evidence type="ECO:0000256" key="1">
    <source>
        <dbReference type="ARBA" id="ARBA00001946"/>
    </source>
</evidence>
<keyword evidence="7" id="KW-0548">Nucleotidyltransferase</keyword>
<keyword evidence="6" id="KW-0819">tRNA processing</keyword>
<dbReference type="Gene3D" id="3.20.20.150">
    <property type="entry name" value="Divalent-metal-dependent TIM barrel enzymes"/>
    <property type="match status" value="1"/>
</dbReference>
<dbReference type="Pfam" id="PF14413">
    <property type="entry name" value="Thg1C"/>
    <property type="match status" value="1"/>
</dbReference>
<evidence type="ECO:0000313" key="23">
    <source>
        <dbReference type="Proteomes" id="UP000789706"/>
    </source>
</evidence>
<protein>
    <recommendedName>
        <fullName evidence="4">tRNA(His) guanylyltransferase</fullName>
        <ecNumber evidence="4">2.7.7.79</ecNumber>
    </recommendedName>
    <alternativeName>
        <fullName evidence="18">tRNA-histidine guanylyltransferase</fullName>
    </alternativeName>
</protein>
<dbReference type="GO" id="GO:0006289">
    <property type="term" value="P:nucleotide-excision repair"/>
    <property type="evidence" value="ECO:0007669"/>
    <property type="project" value="InterPro"/>
</dbReference>
<evidence type="ECO:0000256" key="7">
    <source>
        <dbReference type="ARBA" id="ARBA00022695"/>
    </source>
</evidence>
<evidence type="ECO:0000256" key="15">
    <source>
        <dbReference type="ARBA" id="ARBA00022842"/>
    </source>
</evidence>
<dbReference type="InterPro" id="IPR004601">
    <property type="entry name" value="UvdE"/>
</dbReference>
<keyword evidence="9" id="KW-0479">Metal-binding</keyword>
<comment type="caution">
    <text evidence="22">The sequence shown here is derived from an EMBL/GenBank/DDBJ whole genome shotgun (WGS) entry which is preliminary data.</text>
</comment>
<dbReference type="GO" id="GO:0005525">
    <property type="term" value="F:GTP binding"/>
    <property type="evidence" value="ECO:0007669"/>
    <property type="project" value="UniProtKB-KW"/>
</dbReference>
<evidence type="ECO:0000259" key="21">
    <source>
        <dbReference type="Pfam" id="PF14413"/>
    </source>
</evidence>
<evidence type="ECO:0000256" key="10">
    <source>
        <dbReference type="ARBA" id="ARBA00022741"/>
    </source>
</evidence>
<keyword evidence="10" id="KW-0547">Nucleotide-binding</keyword>
<organism evidence="22 23">
    <name type="scientific">Diversispora eburnea</name>
    <dbReference type="NCBI Taxonomy" id="1213867"/>
    <lineage>
        <taxon>Eukaryota</taxon>
        <taxon>Fungi</taxon>
        <taxon>Fungi incertae sedis</taxon>
        <taxon>Mucoromycota</taxon>
        <taxon>Glomeromycotina</taxon>
        <taxon>Glomeromycetes</taxon>
        <taxon>Diversisporales</taxon>
        <taxon>Diversisporaceae</taxon>
        <taxon>Diversispora</taxon>
    </lineage>
</organism>
<keyword evidence="15" id="KW-0460">Magnesium</keyword>
<keyword evidence="23" id="KW-1185">Reference proteome</keyword>
<keyword evidence="12" id="KW-0227">DNA damage</keyword>
<dbReference type="GO" id="GO:0005634">
    <property type="term" value="C:nucleus"/>
    <property type="evidence" value="ECO:0007669"/>
    <property type="project" value="TreeGrafter"/>
</dbReference>
<comment type="cofactor">
    <cofactor evidence="1">
        <name>Mg(2+)</name>
        <dbReference type="ChEBI" id="CHEBI:18420"/>
    </cofactor>
</comment>
<dbReference type="GO" id="GO:0006400">
    <property type="term" value="P:tRNA modification"/>
    <property type="evidence" value="ECO:0007669"/>
    <property type="project" value="InterPro"/>
</dbReference>
<dbReference type="GO" id="GO:0009411">
    <property type="term" value="P:response to UV"/>
    <property type="evidence" value="ECO:0007669"/>
    <property type="project" value="InterPro"/>
</dbReference>
<dbReference type="PANTHER" id="PTHR31290:SF5">
    <property type="entry name" value="UV-DAMAGE ENDONUCLEASE"/>
    <property type="match status" value="1"/>
</dbReference>
<reference evidence="22" key="1">
    <citation type="submission" date="2021-06" db="EMBL/GenBank/DDBJ databases">
        <authorList>
            <person name="Kallberg Y."/>
            <person name="Tangrot J."/>
            <person name="Rosling A."/>
        </authorList>
    </citation>
    <scope>NUCLEOTIDE SEQUENCE</scope>
    <source>
        <strain evidence="22">AZ414A</strain>
    </source>
</reference>
<comment type="function">
    <text evidence="2">Adds a GMP to the 5'-end of tRNA(His) after transcription and RNase P cleavage.</text>
</comment>
<evidence type="ECO:0000256" key="16">
    <source>
        <dbReference type="ARBA" id="ARBA00023134"/>
    </source>
</evidence>
<dbReference type="Gene3D" id="3.30.70.3000">
    <property type="match status" value="1"/>
</dbReference>
<keyword evidence="5" id="KW-0808">Transferase</keyword>
<evidence type="ECO:0000256" key="12">
    <source>
        <dbReference type="ARBA" id="ARBA00022763"/>
    </source>
</evidence>
<dbReference type="GO" id="GO:0005739">
    <property type="term" value="C:mitochondrion"/>
    <property type="evidence" value="ECO:0007669"/>
    <property type="project" value="TreeGrafter"/>
</dbReference>
<dbReference type="Proteomes" id="UP000789706">
    <property type="component" value="Unassembled WGS sequence"/>
</dbReference>
<keyword evidence="13" id="KW-0228">DNA excision</keyword>
<dbReference type="FunFam" id="3.30.70.3000:FF:000001">
    <property type="entry name" value="tRNA(His) guanylyltransferase"/>
    <property type="match status" value="1"/>
</dbReference>
<dbReference type="GO" id="GO:0016787">
    <property type="term" value="F:hydrolase activity"/>
    <property type="evidence" value="ECO:0007669"/>
    <property type="project" value="UniProtKB-KW"/>
</dbReference>
<dbReference type="OrthoDB" id="541883at2759"/>
<evidence type="ECO:0000256" key="18">
    <source>
        <dbReference type="ARBA" id="ARBA00032480"/>
    </source>
</evidence>
<dbReference type="InterPro" id="IPR038469">
    <property type="entry name" value="tRNAHis_GuaTrfase_Thg1_sf"/>
</dbReference>
<dbReference type="PANTHER" id="PTHR31290">
    <property type="entry name" value="UV-DAMAGE ENDONUCLEASE"/>
    <property type="match status" value="1"/>
</dbReference>
<feature type="non-terminal residue" evidence="22">
    <location>
        <position position="1"/>
    </location>
</feature>
<accession>A0A9N9BMG4</accession>
<dbReference type="GO" id="GO:0008193">
    <property type="term" value="F:tRNA guanylyltransferase activity"/>
    <property type="evidence" value="ECO:0007669"/>
    <property type="project" value="UniProtKB-EC"/>
</dbReference>
<dbReference type="InterPro" id="IPR024956">
    <property type="entry name" value="tRNAHis_GuaTrfase_cat"/>
</dbReference>
<dbReference type="SUPFAM" id="SSF51658">
    <property type="entry name" value="Xylose isomerase-like"/>
    <property type="match status" value="1"/>
</dbReference>
<sequence>KFCENKYYKNMAKSKYEYVKQFEKNDILLPNTCIEDDQLNDMIRFSDQHKFKKPNDRDALDLMNKCAVSVMNDIHDIVLAYGQSDEYRKIVSTIVSLFTSNYVFYWKNYFPQKELLYPPSFDGRAVLYPDDNNFRDYLSWRQVDCHINNLYNTCFWALVQSGKTESEAENALRSTVSSEKNELLFSQFNINYNKLPEMFRKGSVLIRKEVDIKTTCENGMEITRKKKVVLILHDDIIGDKFWKENLTLGDDNGNKVIMTSATNFKGRLGYACLNVYLRNKKPPIFCSRTCRISTIKEKGLDYVKELGRQNAKDLMALLTFNEKHNIKFMRISSGMFPFASHEIYGYSLDYAAEELKVAGEFAARNGHRLTTHPGQYNQLGSPRQEVIQRTITELIYHADMLNLMNLPLDSIMIIHMGGSYGDKVATLKRFEGNYKKLNKKIKNRLVLENDEISYSVEDLLPLCKKLKIPLVLDCLNPGTLSHDDLLALIPEINKTWTNKGLKPKQHYSEGRPGAKNVMEKRAHSIRVTKLPPCDPDMDLMIEAKDKGKKLEQAVFQLYQQYGLYPVDPEVIIPPTIKTNNIRGKKKEKEITAYFIKDQHKKNCKINYLETRNEKHETERKEEKTSYAYLTK</sequence>
<dbReference type="GO" id="GO:0004519">
    <property type="term" value="F:endonuclease activity"/>
    <property type="evidence" value="ECO:0007669"/>
    <property type="project" value="UniProtKB-KW"/>
</dbReference>
<evidence type="ECO:0000313" key="22">
    <source>
        <dbReference type="EMBL" id="CAG8574041.1"/>
    </source>
</evidence>
<evidence type="ECO:0000256" key="8">
    <source>
        <dbReference type="ARBA" id="ARBA00022722"/>
    </source>
</evidence>
<dbReference type="InterPro" id="IPR036237">
    <property type="entry name" value="Xyl_isomerase-like_sf"/>
</dbReference>
<dbReference type="NCBIfam" id="TIGR00629">
    <property type="entry name" value="uvde"/>
    <property type="match status" value="1"/>
</dbReference>
<dbReference type="InterPro" id="IPR025845">
    <property type="entry name" value="Thg1_C_dom"/>
</dbReference>
<evidence type="ECO:0000256" key="3">
    <source>
        <dbReference type="ARBA" id="ARBA00010113"/>
    </source>
</evidence>
<dbReference type="GO" id="GO:0043504">
    <property type="term" value="P:mitochondrial DNA repair"/>
    <property type="evidence" value="ECO:0007669"/>
    <property type="project" value="TreeGrafter"/>
</dbReference>
<gene>
    <name evidence="22" type="ORF">DEBURN_LOCUS8232</name>
</gene>
<evidence type="ECO:0000256" key="4">
    <source>
        <dbReference type="ARBA" id="ARBA00012511"/>
    </source>
</evidence>
<name>A0A9N9BMG4_9GLOM</name>
<keyword evidence="14" id="KW-0378">Hydrolase</keyword>